<dbReference type="STRING" id="93625.A0A409X3P9"/>
<dbReference type="InterPro" id="IPR050670">
    <property type="entry name" value="STAM"/>
</dbReference>
<keyword evidence="1 2" id="KW-0728">SH3 domain</keyword>
<keyword evidence="6" id="KW-1185">Reference proteome</keyword>
<evidence type="ECO:0000259" key="4">
    <source>
        <dbReference type="PROSITE" id="PS50002"/>
    </source>
</evidence>
<reference evidence="5 6" key="1">
    <citation type="journal article" date="2018" name="Evol. Lett.">
        <title>Horizontal gene cluster transfer increased hallucinogenic mushroom diversity.</title>
        <authorList>
            <person name="Reynolds H.T."/>
            <person name="Vijayakumar V."/>
            <person name="Gluck-Thaler E."/>
            <person name="Korotkin H.B."/>
            <person name="Matheny P.B."/>
            <person name="Slot J.C."/>
        </authorList>
    </citation>
    <scope>NUCLEOTIDE SEQUENCE [LARGE SCALE GENOMIC DNA]</scope>
    <source>
        <strain evidence="5 6">2631</strain>
    </source>
</reference>
<protein>
    <recommendedName>
        <fullName evidence="4">SH3 domain-containing protein</fullName>
    </recommendedName>
</protein>
<organism evidence="5 6">
    <name type="scientific">Psilocybe cyanescens</name>
    <dbReference type="NCBI Taxonomy" id="93625"/>
    <lineage>
        <taxon>Eukaryota</taxon>
        <taxon>Fungi</taxon>
        <taxon>Dikarya</taxon>
        <taxon>Basidiomycota</taxon>
        <taxon>Agaricomycotina</taxon>
        <taxon>Agaricomycetes</taxon>
        <taxon>Agaricomycetidae</taxon>
        <taxon>Agaricales</taxon>
        <taxon>Agaricineae</taxon>
        <taxon>Strophariaceae</taxon>
        <taxon>Psilocybe</taxon>
    </lineage>
</organism>
<dbReference type="InParanoid" id="A0A409X3P9"/>
<dbReference type="SMART" id="SM00326">
    <property type="entry name" value="SH3"/>
    <property type="match status" value="1"/>
</dbReference>
<evidence type="ECO:0000313" key="6">
    <source>
        <dbReference type="Proteomes" id="UP000283269"/>
    </source>
</evidence>
<evidence type="ECO:0000256" key="1">
    <source>
        <dbReference type="ARBA" id="ARBA00022443"/>
    </source>
</evidence>
<proteinExistence type="predicted"/>
<dbReference type="InterPro" id="IPR001452">
    <property type="entry name" value="SH3_domain"/>
</dbReference>
<dbReference type="InterPro" id="IPR036028">
    <property type="entry name" value="SH3-like_dom_sf"/>
</dbReference>
<accession>A0A409X3P9</accession>
<sequence>MNTNRAIEYVVSQTRENISFLLSVQQISPGDAKDILDKLPRIAGAPLKSSELDRSFPAPYSDYVDARNPAPPTKTPVNLLTARPVPPIPSPFLFRAKALWNYNEDGREPNDLTFAAGDIIEITDEKNSDWWTGRLNGKGGVFPSSYVQKLPRDPPSRPFPVGGGPQYSEQPHAPPPQSFPSAPTYYSSNPYPPQQNNYYAPPPQQNVSSPIYQTAPPGHPPPPAAIPVTAAQEPEKKQGFFKGGLGNTLAHSAAGGVGFGAGSAVGSGIINSIF</sequence>
<name>A0A409X3P9_PSICY</name>
<comment type="caution">
    <text evidence="5">The sequence shown here is derived from an EMBL/GenBank/DDBJ whole genome shotgun (WGS) entry which is preliminary data.</text>
</comment>
<dbReference type="Proteomes" id="UP000283269">
    <property type="component" value="Unassembled WGS sequence"/>
</dbReference>
<feature type="region of interest" description="Disordered" evidence="3">
    <location>
        <begin position="144"/>
        <end position="227"/>
    </location>
</feature>
<evidence type="ECO:0000256" key="3">
    <source>
        <dbReference type="SAM" id="MobiDB-lite"/>
    </source>
</evidence>
<dbReference type="AlphaFoldDB" id="A0A409X3P9"/>
<dbReference type="FunFam" id="2.30.30.40:FF:000072">
    <property type="entry name" value="Unconventional Myosin IB"/>
    <property type="match status" value="1"/>
</dbReference>
<dbReference type="SUPFAM" id="SSF50044">
    <property type="entry name" value="SH3-domain"/>
    <property type="match status" value="1"/>
</dbReference>
<dbReference type="EMBL" id="NHYD01002722">
    <property type="protein sequence ID" value="PPQ85374.1"/>
    <property type="molecule type" value="Genomic_DNA"/>
</dbReference>
<dbReference type="PROSITE" id="PS50002">
    <property type="entry name" value="SH3"/>
    <property type="match status" value="1"/>
</dbReference>
<dbReference type="FunCoup" id="A0A409X3P9">
    <property type="interactions" value="63"/>
</dbReference>
<feature type="domain" description="SH3" evidence="4">
    <location>
        <begin position="91"/>
        <end position="152"/>
    </location>
</feature>
<dbReference type="OrthoDB" id="5983572at2759"/>
<dbReference type="PANTHER" id="PTHR45929:SF7">
    <property type="entry name" value="LAS SEVENTEEN-BINDING PROTEIN 1"/>
    <property type="match status" value="1"/>
</dbReference>
<gene>
    <name evidence="5" type="ORF">CVT25_006405</name>
</gene>
<dbReference type="PRINTS" id="PR00452">
    <property type="entry name" value="SH3DOMAIN"/>
</dbReference>
<dbReference type="Gene3D" id="2.30.30.40">
    <property type="entry name" value="SH3 Domains"/>
    <property type="match status" value="1"/>
</dbReference>
<evidence type="ECO:0000256" key="2">
    <source>
        <dbReference type="PROSITE-ProRule" id="PRU00192"/>
    </source>
</evidence>
<feature type="compositionally biased region" description="Low complexity" evidence="3">
    <location>
        <begin position="180"/>
        <end position="199"/>
    </location>
</feature>
<dbReference type="PANTHER" id="PTHR45929">
    <property type="entry name" value="JAK PATHWAY SIGNAL TRANSDUCTION ADAPTOR MOLECULE"/>
    <property type="match status" value="1"/>
</dbReference>
<evidence type="ECO:0000313" key="5">
    <source>
        <dbReference type="EMBL" id="PPQ85374.1"/>
    </source>
</evidence>
<dbReference type="Pfam" id="PF00018">
    <property type="entry name" value="SH3_1"/>
    <property type="match status" value="1"/>
</dbReference>